<keyword evidence="4" id="KW-1185">Reference proteome</keyword>
<dbReference type="RefSeq" id="WP_382354579.1">
    <property type="nucleotide sequence ID" value="NZ_JBHMBP010000004.1"/>
</dbReference>
<feature type="transmembrane region" description="Helical" evidence="2">
    <location>
        <begin position="852"/>
        <end position="871"/>
    </location>
</feature>
<accession>A0ABW2D2F7</accession>
<gene>
    <name evidence="3" type="ORF">ACFQS3_04725</name>
</gene>
<feature type="region of interest" description="Disordered" evidence="1">
    <location>
        <begin position="78"/>
        <end position="182"/>
    </location>
</feature>
<dbReference type="InterPro" id="IPR058062">
    <property type="entry name" value="SCO7613_C"/>
</dbReference>
<feature type="transmembrane region" description="Helical" evidence="2">
    <location>
        <begin position="877"/>
        <end position="894"/>
    </location>
</feature>
<feature type="transmembrane region" description="Helical" evidence="2">
    <location>
        <begin position="356"/>
        <end position="378"/>
    </location>
</feature>
<feature type="transmembrane region" description="Helical" evidence="2">
    <location>
        <begin position="442"/>
        <end position="460"/>
    </location>
</feature>
<feature type="transmembrane region" description="Helical" evidence="2">
    <location>
        <begin position="248"/>
        <end position="267"/>
    </location>
</feature>
<feature type="transmembrane region" description="Helical" evidence="2">
    <location>
        <begin position="606"/>
        <end position="626"/>
    </location>
</feature>
<evidence type="ECO:0000256" key="2">
    <source>
        <dbReference type="SAM" id="Phobius"/>
    </source>
</evidence>
<feature type="transmembrane region" description="Helical" evidence="2">
    <location>
        <begin position="493"/>
        <end position="511"/>
    </location>
</feature>
<feature type="compositionally biased region" description="Low complexity" evidence="1">
    <location>
        <begin position="78"/>
        <end position="91"/>
    </location>
</feature>
<dbReference type="EMBL" id="JBHSYS010000001">
    <property type="protein sequence ID" value="MFC6956497.1"/>
    <property type="molecule type" value="Genomic_DNA"/>
</dbReference>
<name>A0ABW2D2F7_9ACTN</name>
<keyword evidence="2" id="KW-1133">Transmembrane helix</keyword>
<keyword evidence="2" id="KW-0472">Membrane</keyword>
<organism evidence="3 4">
    <name type="scientific">Glycomyces mayteni</name>
    <dbReference type="NCBI Taxonomy" id="543887"/>
    <lineage>
        <taxon>Bacteria</taxon>
        <taxon>Bacillati</taxon>
        <taxon>Actinomycetota</taxon>
        <taxon>Actinomycetes</taxon>
        <taxon>Glycomycetales</taxon>
        <taxon>Glycomycetaceae</taxon>
        <taxon>Glycomyces</taxon>
    </lineage>
</organism>
<comment type="caution">
    <text evidence="3">The sequence shown here is derived from an EMBL/GenBank/DDBJ whole genome shotgun (WGS) entry which is preliminary data.</text>
</comment>
<sequence>MTTYNCPRCGRPSTAAGCAACGRGPEPLLQRLGDLDAVLASMPTALTSRAAVEAERIEVLGGLRDVASRYLAEAERQAQAAPAPQVPQTPASGVPQTAPGAVGLAPGGPDAAGQPGAATSPVAPGAAAPMPGTPTAAGLPAPGTPPHGQLGVQPPQPHTPPGGSPVASYLPPPPPPPRGEVGNKTVQTVLLSLGGLLVAAALIIFTAVAWRNMGNGGRAAVLSLVTILLLAVPFPFKRFKLWATAETFGALGALALWCTTLAGYYLYRPPGTDFGPDTVAAWTAGVLAVLAAYRGVSRLSATSWAMLPLAAVGASYAAASGLGLAVVLMLTIALALGLAAWLTARFPGRFTRSDLWASRLLTCAAVVVACSAGLRAAFGLDDPVVPTAAAIVALLAAANLVGIGFARRLRVTGTPMLIAASAAGSLVLCAWTLAIRSGSPELVVPSLALLVAAVIPLATFGSRDDTWAFTLAQAAGLASLAAFAAVAFDAPDLSAYFAAFLIARLAAPLLGDPLGGPLKLASYLTGAGTALAASVTAITGIGVLWSGDAPSGLFTWEVPIVLVALGFASVLLPARFRAEGAALAVTFAVVSASILVWAADPQRWDAVPFFGFVLCAVIGLVAAFASRTLGGRCAGWAAIAVWSGVAALTAVDTASVNPGDGGIPFWLTVTAAAMLVVAIGAPRRSRPDRVLGVVLAHVLAGIAAFAGLWAWVEGLIGSSPSRYLLSAQIGVYTLALVGAALMAPVRKWGYVIAALCTGTLGWWALLAANSVTTLEFFTGPPAAILFAIGLWRLEKRPNAGSWAALAAPILVGIGPSLLLALGDGEPARRVGVGAAAIAVIVAGLGRRWQAPLVLGSIALLVLTVNELTLVWDYIPVWIPPAIGGVVLIGAGATFEKRRRDLARIRQGLKAMR</sequence>
<feature type="transmembrane region" description="Helical" evidence="2">
    <location>
        <begin position="216"/>
        <end position="236"/>
    </location>
</feature>
<keyword evidence="2" id="KW-0812">Transmembrane</keyword>
<feature type="transmembrane region" description="Helical" evidence="2">
    <location>
        <begin position="771"/>
        <end position="790"/>
    </location>
</feature>
<feature type="transmembrane region" description="Helical" evidence="2">
    <location>
        <begin position="523"/>
        <end position="547"/>
    </location>
</feature>
<proteinExistence type="predicted"/>
<protein>
    <submittedName>
        <fullName evidence="3">SCO7613 C-terminal domain-containing membrane protein</fullName>
    </submittedName>
</protein>
<feature type="transmembrane region" description="Helical" evidence="2">
    <location>
        <begin position="690"/>
        <end position="711"/>
    </location>
</feature>
<evidence type="ECO:0000313" key="4">
    <source>
        <dbReference type="Proteomes" id="UP001596470"/>
    </source>
</evidence>
<dbReference type="NCBIfam" id="NF047321">
    <property type="entry name" value="SCO7613_CTERM"/>
    <property type="match status" value="1"/>
</dbReference>
<feature type="transmembrane region" description="Helical" evidence="2">
    <location>
        <begin position="827"/>
        <end position="845"/>
    </location>
</feature>
<feature type="transmembrane region" description="Helical" evidence="2">
    <location>
        <begin position="663"/>
        <end position="681"/>
    </location>
</feature>
<feature type="transmembrane region" description="Helical" evidence="2">
    <location>
        <begin position="188"/>
        <end position="210"/>
    </location>
</feature>
<feature type="transmembrane region" description="Helical" evidence="2">
    <location>
        <begin position="633"/>
        <end position="651"/>
    </location>
</feature>
<feature type="transmembrane region" description="Helical" evidence="2">
    <location>
        <begin position="723"/>
        <end position="741"/>
    </location>
</feature>
<feature type="transmembrane region" description="Helical" evidence="2">
    <location>
        <begin position="553"/>
        <end position="574"/>
    </location>
</feature>
<feature type="transmembrane region" description="Helical" evidence="2">
    <location>
        <begin position="467"/>
        <end position="487"/>
    </location>
</feature>
<feature type="transmembrane region" description="Helical" evidence="2">
    <location>
        <begin position="581"/>
        <end position="600"/>
    </location>
</feature>
<dbReference type="Proteomes" id="UP001596470">
    <property type="component" value="Unassembled WGS sequence"/>
</dbReference>
<reference evidence="4" key="1">
    <citation type="journal article" date="2019" name="Int. J. Syst. Evol. Microbiol.">
        <title>The Global Catalogue of Microorganisms (GCM) 10K type strain sequencing project: providing services to taxonomists for standard genome sequencing and annotation.</title>
        <authorList>
            <consortium name="The Broad Institute Genomics Platform"/>
            <consortium name="The Broad Institute Genome Sequencing Center for Infectious Disease"/>
            <person name="Wu L."/>
            <person name="Ma J."/>
        </authorList>
    </citation>
    <scope>NUCLEOTIDE SEQUENCE [LARGE SCALE GENOMIC DNA]</scope>
    <source>
        <strain evidence="4">KACC 12634</strain>
    </source>
</reference>
<feature type="transmembrane region" description="Helical" evidence="2">
    <location>
        <begin position="384"/>
        <end position="405"/>
    </location>
</feature>
<feature type="compositionally biased region" description="Pro residues" evidence="1">
    <location>
        <begin position="154"/>
        <end position="163"/>
    </location>
</feature>
<feature type="compositionally biased region" description="Low complexity" evidence="1">
    <location>
        <begin position="98"/>
        <end position="141"/>
    </location>
</feature>
<evidence type="ECO:0000313" key="3">
    <source>
        <dbReference type="EMBL" id="MFC6956497.1"/>
    </source>
</evidence>
<feature type="transmembrane region" description="Helical" evidence="2">
    <location>
        <begin position="748"/>
        <end position="765"/>
    </location>
</feature>
<feature type="transmembrane region" description="Helical" evidence="2">
    <location>
        <begin position="802"/>
        <end position="821"/>
    </location>
</feature>
<evidence type="ECO:0000256" key="1">
    <source>
        <dbReference type="SAM" id="MobiDB-lite"/>
    </source>
</evidence>
<feature type="transmembrane region" description="Helical" evidence="2">
    <location>
        <begin position="325"/>
        <end position="344"/>
    </location>
</feature>
<feature type="transmembrane region" description="Helical" evidence="2">
    <location>
        <begin position="417"/>
        <end position="436"/>
    </location>
</feature>